<dbReference type="InterPro" id="IPR001650">
    <property type="entry name" value="Helicase_C-like"/>
</dbReference>
<dbReference type="OrthoDB" id="413460at2759"/>
<keyword evidence="7" id="KW-1185">Reference proteome</keyword>
<dbReference type="PROSITE" id="PS50005">
    <property type="entry name" value="TPR"/>
    <property type="match status" value="1"/>
</dbReference>
<feature type="region of interest" description="Disordered" evidence="4">
    <location>
        <begin position="1201"/>
        <end position="1240"/>
    </location>
</feature>
<dbReference type="GO" id="GO:0000776">
    <property type="term" value="C:kinetochore"/>
    <property type="evidence" value="ECO:0007669"/>
    <property type="project" value="UniProtKB-KW"/>
</dbReference>
<evidence type="ECO:0000256" key="4">
    <source>
        <dbReference type="SAM" id="MobiDB-lite"/>
    </source>
</evidence>
<dbReference type="Pfam" id="PF00176">
    <property type="entry name" value="SNF2-rel_dom"/>
    <property type="match status" value="1"/>
</dbReference>
<feature type="domain" description="Helicase C-terminal" evidence="6">
    <location>
        <begin position="496"/>
        <end position="657"/>
    </location>
</feature>
<dbReference type="InterPro" id="IPR049730">
    <property type="entry name" value="SNF2/RAD54-like_C"/>
</dbReference>
<organism evidence="7 8">
    <name type="scientific">Pogona vitticeps</name>
    <name type="common">central bearded dragon</name>
    <dbReference type="NCBI Taxonomy" id="103695"/>
    <lineage>
        <taxon>Eukaryota</taxon>
        <taxon>Metazoa</taxon>
        <taxon>Chordata</taxon>
        <taxon>Craniata</taxon>
        <taxon>Vertebrata</taxon>
        <taxon>Euteleostomi</taxon>
        <taxon>Lepidosauria</taxon>
        <taxon>Squamata</taxon>
        <taxon>Bifurcata</taxon>
        <taxon>Unidentata</taxon>
        <taxon>Episquamata</taxon>
        <taxon>Toxicofera</taxon>
        <taxon>Iguania</taxon>
        <taxon>Acrodonta</taxon>
        <taxon>Agamidae</taxon>
        <taxon>Amphibolurinae</taxon>
        <taxon>Pogona</taxon>
    </lineage>
</organism>
<evidence type="ECO:0000313" key="8">
    <source>
        <dbReference type="RefSeq" id="XP_020663366.2"/>
    </source>
</evidence>
<keyword evidence="3" id="KW-0802">TPR repeat</keyword>
<proteinExistence type="predicted"/>
<dbReference type="InterPro" id="IPR038718">
    <property type="entry name" value="SNF2-like_sf"/>
</dbReference>
<dbReference type="Proteomes" id="UP001652642">
    <property type="component" value="Chromosome 11"/>
</dbReference>
<feature type="region of interest" description="Disordered" evidence="4">
    <location>
        <begin position="891"/>
        <end position="950"/>
    </location>
</feature>
<evidence type="ECO:0000256" key="2">
    <source>
        <dbReference type="ARBA" id="ARBA00022806"/>
    </source>
</evidence>
<dbReference type="CDD" id="cd18793">
    <property type="entry name" value="SF2_C_SNF"/>
    <property type="match status" value="1"/>
</dbReference>
<dbReference type="GO" id="GO:0003677">
    <property type="term" value="F:DNA binding"/>
    <property type="evidence" value="ECO:0007669"/>
    <property type="project" value="UniProtKB-KW"/>
</dbReference>
<feature type="region of interest" description="Disordered" evidence="4">
    <location>
        <begin position="980"/>
        <end position="1020"/>
    </location>
</feature>
<dbReference type="PANTHER" id="PTHR45629">
    <property type="entry name" value="SNF2/RAD54 FAMILY MEMBER"/>
    <property type="match status" value="1"/>
</dbReference>
<dbReference type="PROSITE" id="PS51192">
    <property type="entry name" value="HELICASE_ATP_BIND_1"/>
    <property type="match status" value="1"/>
</dbReference>
<feature type="compositionally biased region" description="Basic and acidic residues" evidence="4">
    <location>
        <begin position="1212"/>
        <end position="1224"/>
    </location>
</feature>
<dbReference type="Pfam" id="PF00271">
    <property type="entry name" value="Helicase_C"/>
    <property type="match status" value="1"/>
</dbReference>
<accession>A0A6J0URN2</accession>
<dbReference type="SMART" id="SM00490">
    <property type="entry name" value="HELICc"/>
    <property type="match status" value="1"/>
</dbReference>
<dbReference type="SUPFAM" id="SSF52540">
    <property type="entry name" value="P-loop containing nucleoside triphosphate hydrolases"/>
    <property type="match status" value="2"/>
</dbReference>
<reference evidence="8" key="1">
    <citation type="submission" date="2025-08" db="UniProtKB">
        <authorList>
            <consortium name="RefSeq"/>
        </authorList>
    </citation>
    <scope>IDENTIFICATION</scope>
</reference>
<dbReference type="PROSITE" id="PS51194">
    <property type="entry name" value="HELICASE_CTER"/>
    <property type="match status" value="1"/>
</dbReference>
<feature type="repeat" description="TPR" evidence="3">
    <location>
        <begin position="50"/>
        <end position="83"/>
    </location>
</feature>
<dbReference type="InterPro" id="IPR050496">
    <property type="entry name" value="SNF2_RAD54_helicase_repair"/>
</dbReference>
<evidence type="ECO:0000256" key="3">
    <source>
        <dbReference type="PROSITE-ProRule" id="PRU00339"/>
    </source>
</evidence>
<feature type="compositionally biased region" description="Polar residues" evidence="4">
    <location>
        <begin position="1225"/>
        <end position="1238"/>
    </location>
</feature>
<dbReference type="GO" id="GO:0016787">
    <property type="term" value="F:hydrolase activity"/>
    <property type="evidence" value="ECO:0007669"/>
    <property type="project" value="UniProtKB-KW"/>
</dbReference>
<evidence type="ECO:0000259" key="5">
    <source>
        <dbReference type="PROSITE" id="PS51192"/>
    </source>
</evidence>
<dbReference type="CDD" id="cd18001">
    <property type="entry name" value="DEXHc_ERCC6L"/>
    <property type="match status" value="1"/>
</dbReference>
<keyword evidence="1" id="KW-0378">Hydrolase</keyword>
<dbReference type="GeneID" id="110086643"/>
<dbReference type="GO" id="GO:0005524">
    <property type="term" value="F:ATP binding"/>
    <property type="evidence" value="ECO:0007669"/>
    <property type="project" value="UniProtKB-KW"/>
</dbReference>
<dbReference type="PANTHER" id="PTHR45629:SF7">
    <property type="entry name" value="DNA EXCISION REPAIR PROTEIN ERCC-6-RELATED"/>
    <property type="match status" value="1"/>
</dbReference>
<dbReference type="SMART" id="SM00487">
    <property type="entry name" value="DEXDc"/>
    <property type="match status" value="1"/>
</dbReference>
<dbReference type="Gene3D" id="3.40.50.300">
    <property type="entry name" value="P-loop containing nucleotide triphosphate hydrolases"/>
    <property type="match status" value="1"/>
</dbReference>
<dbReference type="Gene3D" id="3.40.50.10810">
    <property type="entry name" value="Tandem AAA-ATPase domain"/>
    <property type="match status" value="1"/>
</dbReference>
<feature type="compositionally biased region" description="Basic residues" evidence="4">
    <location>
        <begin position="895"/>
        <end position="908"/>
    </location>
</feature>
<dbReference type="GO" id="GO:0003678">
    <property type="term" value="F:DNA helicase activity"/>
    <property type="evidence" value="ECO:0007669"/>
    <property type="project" value="UniProtKB-EC"/>
</dbReference>
<gene>
    <name evidence="8" type="primary">LOC110086643</name>
</gene>
<dbReference type="GO" id="GO:0015616">
    <property type="term" value="F:DNA translocase activity"/>
    <property type="evidence" value="ECO:0007669"/>
    <property type="project" value="TreeGrafter"/>
</dbReference>
<evidence type="ECO:0000313" key="7">
    <source>
        <dbReference type="Proteomes" id="UP001652642"/>
    </source>
</evidence>
<keyword evidence="2" id="KW-0547">Nucleotide-binding</keyword>
<protein>
    <submittedName>
        <fullName evidence="8">DNA excision repair protein ERCC-6-like</fullName>
    </submittedName>
</protein>
<dbReference type="RefSeq" id="XP_020663366.2">
    <property type="nucleotide sequence ID" value="XM_020807707.2"/>
</dbReference>
<evidence type="ECO:0000259" key="6">
    <source>
        <dbReference type="PROSITE" id="PS51194"/>
    </source>
</evidence>
<dbReference type="InParanoid" id="A0A6J0URN2"/>
<dbReference type="InterPro" id="IPR027417">
    <property type="entry name" value="P-loop_NTPase"/>
</dbReference>
<dbReference type="InterPro" id="IPR000330">
    <property type="entry name" value="SNF2_N"/>
</dbReference>
<feature type="compositionally biased region" description="Polar residues" evidence="4">
    <location>
        <begin position="980"/>
        <end position="989"/>
    </location>
</feature>
<feature type="region of interest" description="Disordered" evidence="4">
    <location>
        <begin position="1310"/>
        <end position="1330"/>
    </location>
</feature>
<dbReference type="KEGG" id="pvt:110086643"/>
<name>A0A6J0URN2_9SAUR</name>
<dbReference type="InterPro" id="IPR014001">
    <property type="entry name" value="Helicase_ATP-bd"/>
</dbReference>
<dbReference type="InterPro" id="IPR019734">
    <property type="entry name" value="TPR_rpt"/>
</dbReference>
<evidence type="ECO:0000256" key="1">
    <source>
        <dbReference type="ARBA" id="ARBA00022801"/>
    </source>
</evidence>
<feature type="domain" description="Helicase ATP-binding" evidence="5">
    <location>
        <begin position="140"/>
        <end position="308"/>
    </location>
</feature>
<sequence length="1330" mass="150075">MALQKFTYCCVIGWRGGAKSWRGGLNLREVFLSRCSIMAEFGDPAQAEQYRSYVSRGKQEAREGNLEESIRLFKQALEIHRSEKLIKNIAKLEEALASLVLDQEEDDDFVDVCGSGLMLYKDMHEKLFEHQREGVAFLYRLYREGKKGGILADDMGLGKTIQVIAFLSGMFDAERVRSVLLVVPTTLVSNWVREFASWTPGLRTKVFHGTSKAERTRNLERIQTRNGVLVTTYNMLLNNWQHLASFRGKEFVWDYVILDEAHKIKSPSSKTTKAAHALLSKNRVLLTGTPVQNNLKELWALFDFACQGSLLGTSKTFKMEYENPITQARAKDATPGEKALGYKMSENLMSIIQPYFLRRSKEDLQKKALKSSLPENQSKGAAPAMPSLPRKNDFIVWVYLAPVQEEIYRKFLSLDHIKEVLMTTRSPLAELNILKKLCDHPRLLSARACSQLGLEASGYNELDGSENEADARLSIDKNIEHVSDEILMKESGKLGFLVALLERLQREGHRTLVFSQSRKMLDIIERILRRRYFKFMRIDGTVTHLTEREKRISVFQNNRDVSVFLLTTQVGGIGLTLTAATRVVIFDPSWNPAVDAQAVDRAYRIGQQENVVIYRLITCGTVEEKIYRRQIFKDALIRQTTGDKKNPYRYFTMQELRELFTLEDTRSSSTQLQLQSLHATQRKTDSRLDEHIVYLHSLDIFGLSDHDLMYAHETVHEDEAENEDAYRYIEHRVQKAQELVQLESQLKEQLLGNIQNSTEGAWLKEMESATQPKRKPQKAPQNHLLVPPASIEPTNAEVVNLVTDEDDNDYDGDIINISSKITSLLIEDVAEEQILLDTSNLSRSPSRSLVVEDVAEEQMLQDASNLSRSSSKSLVVEDVADEHILQDVSNLNRSPFKKKGRRSSRLHAPKRECDPSNISPFLDAPSPDKENFSPESNVISHHPASQEADKDEMLWNKTNMEIPLCKDEGRESVDLQEYGQNQEVSTVESSHPVDSLSIEENCRSGSSGTSGDPPAEGISNPEDAQIVSFQQSFEYVSGDEKPQAQAEMSLDVPTTPHGKAREMNLLDAPTSFQLQTHKMSEGSAVQKSGTDEKALGSEGFAAPLSFQADFNLILESSKEMLQDRSTKEMSLEEDIENEGFQLKLDMSMSHSWGGENRSGRSLQVSKSLGSVLADNSRASDGLMDNSETSFTYKKKPARRIISDDEEEDESLLTERNESGRRRETSAMNPLNGNYMSTPKSERPLADLCFSPMVNSGKRRSIASRRSLASLVFDEVEDMVETVEYTHDLMNLESELTRGDSAQELMELEEELLDDESTSENSLSCAGSPGD</sequence>
<dbReference type="GO" id="GO:0051301">
    <property type="term" value="P:cell division"/>
    <property type="evidence" value="ECO:0007669"/>
    <property type="project" value="UniProtKB-KW"/>
</dbReference>
<keyword evidence="2" id="KW-0067">ATP-binding</keyword>
<keyword evidence="2" id="KW-0347">Helicase</keyword>